<protein>
    <recommendedName>
        <fullName evidence="6">GTPase HflX</fullName>
    </recommendedName>
    <alternativeName>
        <fullName evidence="6">GTP-binding protein HflX</fullName>
    </alternativeName>
</protein>
<feature type="domain" description="Hflx-type G" evidence="9">
    <location>
        <begin position="235"/>
        <end position="399"/>
    </location>
</feature>
<dbReference type="HAMAP" id="MF_00900">
    <property type="entry name" value="GTPase_HflX"/>
    <property type="match status" value="1"/>
</dbReference>
<feature type="binding site" evidence="7">
    <location>
        <begin position="266"/>
        <end position="270"/>
    </location>
    <ligand>
        <name>GTP</name>
        <dbReference type="ChEBI" id="CHEBI:37565"/>
    </ligand>
</feature>
<evidence type="ECO:0000256" key="2">
    <source>
        <dbReference type="ARBA" id="ARBA00022723"/>
    </source>
</evidence>
<dbReference type="GO" id="GO:0005737">
    <property type="term" value="C:cytoplasm"/>
    <property type="evidence" value="ECO:0007669"/>
    <property type="project" value="UniProtKB-SubCell"/>
</dbReference>
<dbReference type="AlphaFoldDB" id="A0A3A3YXE5"/>
<dbReference type="EMBL" id="QZEZ01000006">
    <property type="protein sequence ID" value="RJK94938.1"/>
    <property type="molecule type" value="Genomic_DNA"/>
</dbReference>
<evidence type="ECO:0000313" key="10">
    <source>
        <dbReference type="EMBL" id="RJK94938.1"/>
    </source>
</evidence>
<sequence>MAGAWLIGREDARRSRQAVDGERPRAVLLAVHRSDDRAPAGGRPLPVVGATGSPLSLDELERLADTDGIDVVDRVVQERGRPDPATYVGAGKADELGEVVRRTGADVVVADEELSPAQARNLEERAGVRVVDRTALILDIFREHARTAEGRTQVELAQIAYQLPRLLGHGREMSRVGGGRVAGGAGIGVRGPGEMRLEVERRRLRSRAGRLRRGVGQLAERRATTRRRRARNEVPGVALTGYTNAGKSALLNRLTGADVAVEGVLFATLDPTVRRLVVDGTTMTVADTVGFVRHLPHQLVDAFRSTLEEVAESDLAVHVVDASAPDAIDQLTTVRGVLAEVGAGDVPELLVLNKVDVTPADRLEGLQRAYPDALAVSALTGQGVPGLRQELAARLATAR</sequence>
<dbReference type="InterPro" id="IPR027417">
    <property type="entry name" value="P-loop_NTPase"/>
</dbReference>
<dbReference type="Pfam" id="PF01926">
    <property type="entry name" value="MMR_HSR1"/>
    <property type="match status" value="1"/>
</dbReference>
<feature type="binding site" evidence="7">
    <location>
        <begin position="377"/>
        <end position="379"/>
    </location>
    <ligand>
        <name>GTP</name>
        <dbReference type="ChEBI" id="CHEBI:37565"/>
    </ligand>
</feature>
<dbReference type="GO" id="GO:0005525">
    <property type="term" value="F:GTP binding"/>
    <property type="evidence" value="ECO:0007669"/>
    <property type="project" value="UniProtKB-UniRule"/>
</dbReference>
<dbReference type="PROSITE" id="PS51705">
    <property type="entry name" value="G_HFLX"/>
    <property type="match status" value="1"/>
</dbReference>
<dbReference type="RefSeq" id="WP_119951121.1">
    <property type="nucleotide sequence ID" value="NZ_QZEZ01000006.1"/>
</dbReference>
<comment type="subcellular location">
    <subcellularLocation>
        <location evidence="6">Cytoplasm</location>
    </subcellularLocation>
    <text evidence="6">May associate with membranes.</text>
</comment>
<dbReference type="NCBIfam" id="TIGR03156">
    <property type="entry name" value="GTP_HflX"/>
    <property type="match status" value="1"/>
</dbReference>
<comment type="subunit">
    <text evidence="6">Monomer. Associates with the 50S ribosomal subunit.</text>
</comment>
<keyword evidence="3 6" id="KW-0547">Nucleotide-binding</keyword>
<dbReference type="InterPro" id="IPR006073">
    <property type="entry name" value="GTP-bd"/>
</dbReference>
<comment type="cofactor">
    <cofactor evidence="8">
        <name>Mg(2+)</name>
        <dbReference type="ChEBI" id="CHEBI:18420"/>
    </cofactor>
</comment>
<keyword evidence="2 8" id="KW-0479">Metal-binding</keyword>
<evidence type="ECO:0000256" key="3">
    <source>
        <dbReference type="ARBA" id="ARBA00022741"/>
    </source>
</evidence>
<feature type="binding site" evidence="8">
    <location>
        <position position="248"/>
    </location>
    <ligand>
        <name>Mg(2+)</name>
        <dbReference type="ChEBI" id="CHEBI:18420"/>
    </ligand>
</feature>
<dbReference type="PANTHER" id="PTHR10229:SF0">
    <property type="entry name" value="GTP-BINDING PROTEIN 6-RELATED"/>
    <property type="match status" value="1"/>
</dbReference>
<evidence type="ECO:0000313" key="11">
    <source>
        <dbReference type="Proteomes" id="UP000265614"/>
    </source>
</evidence>
<dbReference type="OrthoDB" id="9812272at2"/>
<dbReference type="InterPro" id="IPR025121">
    <property type="entry name" value="GTPase_HflX_N"/>
</dbReference>
<dbReference type="InterPro" id="IPR032305">
    <property type="entry name" value="GTP-bd_M"/>
</dbReference>
<dbReference type="PANTHER" id="PTHR10229">
    <property type="entry name" value="GTP-BINDING PROTEIN HFLX"/>
    <property type="match status" value="1"/>
</dbReference>
<dbReference type="FunFam" id="3.40.50.11060:FF:000001">
    <property type="entry name" value="GTPase HflX"/>
    <property type="match status" value="1"/>
</dbReference>
<dbReference type="SUPFAM" id="SSF52540">
    <property type="entry name" value="P-loop containing nucleoside triphosphate hydrolases"/>
    <property type="match status" value="1"/>
</dbReference>
<evidence type="ECO:0000256" key="5">
    <source>
        <dbReference type="ARBA" id="ARBA00023134"/>
    </source>
</evidence>
<comment type="similarity">
    <text evidence="6">Belongs to the TRAFAC class OBG-HflX-like GTPase superfamily. HflX GTPase family.</text>
</comment>
<evidence type="ECO:0000259" key="9">
    <source>
        <dbReference type="PROSITE" id="PS51705"/>
    </source>
</evidence>
<dbReference type="Pfam" id="PF13167">
    <property type="entry name" value="GTP-bdg_N"/>
    <property type="match status" value="1"/>
</dbReference>
<dbReference type="InterPro" id="IPR030394">
    <property type="entry name" value="G_HFLX_dom"/>
</dbReference>
<dbReference type="PIRSF" id="PIRSF006809">
    <property type="entry name" value="GTP-binding_hflX_prd"/>
    <property type="match status" value="1"/>
</dbReference>
<comment type="caution">
    <text evidence="10">The sequence shown here is derived from an EMBL/GenBank/DDBJ whole genome shotgun (WGS) entry which is preliminary data.</text>
</comment>
<dbReference type="PRINTS" id="PR00326">
    <property type="entry name" value="GTP1OBG"/>
</dbReference>
<dbReference type="Pfam" id="PF16360">
    <property type="entry name" value="GTP-bdg_M"/>
    <property type="match status" value="1"/>
</dbReference>
<proteinExistence type="inferred from homology"/>
<dbReference type="InterPro" id="IPR042108">
    <property type="entry name" value="GTPase_HflX_N_sf"/>
</dbReference>
<evidence type="ECO:0000256" key="1">
    <source>
        <dbReference type="ARBA" id="ARBA00022490"/>
    </source>
</evidence>
<evidence type="ECO:0000256" key="7">
    <source>
        <dbReference type="PIRSR" id="PIRSR006809-1"/>
    </source>
</evidence>
<dbReference type="InterPro" id="IPR016496">
    <property type="entry name" value="GTPase_HflX"/>
</dbReference>
<keyword evidence="11" id="KW-1185">Reference proteome</keyword>
<evidence type="ECO:0000256" key="6">
    <source>
        <dbReference type="HAMAP-Rule" id="MF_00900"/>
    </source>
</evidence>
<comment type="function">
    <text evidence="6">GTPase that associates with the 50S ribosomal subunit and may have a role during protein synthesis or ribosome biogenesis.</text>
</comment>
<feature type="binding site" evidence="7">
    <location>
        <begin position="241"/>
        <end position="248"/>
    </location>
    <ligand>
        <name>GTP</name>
        <dbReference type="ChEBI" id="CHEBI:37565"/>
    </ligand>
</feature>
<feature type="binding site" evidence="7">
    <location>
        <begin position="287"/>
        <end position="290"/>
    </location>
    <ligand>
        <name>GTP</name>
        <dbReference type="ChEBI" id="CHEBI:37565"/>
    </ligand>
</feature>
<evidence type="ECO:0000256" key="8">
    <source>
        <dbReference type="PIRSR" id="PIRSR006809-2"/>
    </source>
</evidence>
<organism evidence="10 11">
    <name type="scientific">Vallicoccus soli</name>
    <dbReference type="NCBI Taxonomy" id="2339232"/>
    <lineage>
        <taxon>Bacteria</taxon>
        <taxon>Bacillati</taxon>
        <taxon>Actinomycetota</taxon>
        <taxon>Actinomycetes</taxon>
        <taxon>Motilibacterales</taxon>
        <taxon>Vallicoccaceae</taxon>
        <taxon>Vallicoccus</taxon>
    </lineage>
</organism>
<accession>A0A3A3YXE5</accession>
<name>A0A3A3YXE5_9ACTN</name>
<keyword evidence="5 6" id="KW-0342">GTP-binding</keyword>
<dbReference type="GO" id="GO:0043022">
    <property type="term" value="F:ribosome binding"/>
    <property type="evidence" value="ECO:0007669"/>
    <property type="project" value="TreeGrafter"/>
</dbReference>
<dbReference type="GO" id="GO:0046872">
    <property type="term" value="F:metal ion binding"/>
    <property type="evidence" value="ECO:0007669"/>
    <property type="project" value="UniProtKB-KW"/>
</dbReference>
<dbReference type="Gene3D" id="3.40.50.300">
    <property type="entry name" value="P-loop containing nucleotide triphosphate hydrolases"/>
    <property type="match status" value="1"/>
</dbReference>
<gene>
    <name evidence="6 10" type="primary">hflX</name>
    <name evidence="10" type="ORF">D5H78_13170</name>
</gene>
<feature type="binding site" evidence="7">
    <location>
        <begin position="353"/>
        <end position="356"/>
    </location>
    <ligand>
        <name>GTP</name>
        <dbReference type="ChEBI" id="CHEBI:37565"/>
    </ligand>
</feature>
<evidence type="ECO:0000256" key="4">
    <source>
        <dbReference type="ARBA" id="ARBA00022842"/>
    </source>
</evidence>
<dbReference type="CDD" id="cd01878">
    <property type="entry name" value="HflX"/>
    <property type="match status" value="1"/>
</dbReference>
<reference evidence="10 11" key="1">
    <citation type="submission" date="2018-09" db="EMBL/GenBank/DDBJ databases">
        <title>YIM 75000 draft genome.</title>
        <authorList>
            <person name="Tang S."/>
            <person name="Feng Y."/>
        </authorList>
    </citation>
    <scope>NUCLEOTIDE SEQUENCE [LARGE SCALE GENOMIC DNA]</scope>
    <source>
        <strain evidence="10 11">YIM 75000</strain>
    </source>
</reference>
<dbReference type="Gene3D" id="3.40.50.11060">
    <property type="entry name" value="GTPase HflX, N-terminal domain"/>
    <property type="match status" value="1"/>
</dbReference>
<dbReference type="Proteomes" id="UP000265614">
    <property type="component" value="Unassembled WGS sequence"/>
</dbReference>
<dbReference type="GO" id="GO:0003924">
    <property type="term" value="F:GTPase activity"/>
    <property type="evidence" value="ECO:0007669"/>
    <property type="project" value="UniProtKB-UniRule"/>
</dbReference>
<keyword evidence="1 6" id="KW-0963">Cytoplasm</keyword>
<feature type="binding site" evidence="8">
    <location>
        <position position="268"/>
    </location>
    <ligand>
        <name>Mg(2+)</name>
        <dbReference type="ChEBI" id="CHEBI:18420"/>
    </ligand>
</feature>
<dbReference type="Gene3D" id="6.10.250.2860">
    <property type="match status" value="1"/>
</dbReference>
<keyword evidence="4 8" id="KW-0460">Magnesium</keyword>